<evidence type="ECO:0000313" key="3">
    <source>
        <dbReference type="EMBL" id="QOL01282.1"/>
    </source>
</evidence>
<dbReference type="EMBL" id="MT439035">
    <property type="protein sequence ID" value="QOL01282.1"/>
    <property type="molecule type" value="mRNA"/>
</dbReference>
<evidence type="ECO:0000256" key="1">
    <source>
        <dbReference type="SAM" id="Phobius"/>
    </source>
</evidence>
<proteinExistence type="evidence at transcript level"/>
<keyword evidence="1" id="KW-1133">Transmembrane helix</keyword>
<sequence>MRTAVFIVCCALWICHVHGRATSGDTSLRSRSLLTDVAAGESCSKSDTCASGTTCTGASDDGSASGTCTSTATATPAATPAATSTSGKVQYYSNETYVPAVTSVATLGGYLTVDAFGDDDRQRFIETLQTNIRAKINAIVDISIDQVVVGSVLVSNTATFTDANSEAATAGQNALTAVYKSGDVAEIFGTSFGNVSVSNVQATEAKNPNLDSGAGSIVFAWPLGAALVVAIMSIAM</sequence>
<feature type="transmembrane region" description="Helical" evidence="1">
    <location>
        <begin position="213"/>
        <end position="235"/>
    </location>
</feature>
<organism evidence="3">
    <name type="scientific">Trebouxia lynnae</name>
    <dbReference type="NCBI Taxonomy" id="1825957"/>
    <lineage>
        <taxon>Eukaryota</taxon>
        <taxon>Viridiplantae</taxon>
        <taxon>Chlorophyta</taxon>
        <taxon>core chlorophytes</taxon>
        <taxon>Trebouxiophyceae</taxon>
        <taxon>Trebouxiales</taxon>
        <taxon>Trebouxiaceae</taxon>
        <taxon>Trebouxia</taxon>
    </lineage>
</organism>
<keyword evidence="1" id="KW-0812">Transmembrane</keyword>
<evidence type="ECO:0000256" key="2">
    <source>
        <dbReference type="SAM" id="SignalP"/>
    </source>
</evidence>
<dbReference type="AlphaFoldDB" id="A0A7L9QEL8"/>
<keyword evidence="1" id="KW-0472">Membrane</keyword>
<accession>A0A7L9QEL8</accession>
<name>A0A7L9QEL8_9CHLO</name>
<feature type="chain" id="PRO_5029768701" evidence="2">
    <location>
        <begin position="20"/>
        <end position="236"/>
    </location>
</feature>
<protein>
    <submittedName>
        <fullName evidence="3">Putative extracellular protein TR9_083</fullName>
    </submittedName>
</protein>
<feature type="signal peptide" evidence="2">
    <location>
        <begin position="1"/>
        <end position="19"/>
    </location>
</feature>
<keyword evidence="2" id="KW-0732">Signal</keyword>
<reference evidence="3" key="1">
    <citation type="journal article" date="2020" name="Microb. Ecol.">
        <title>The Under-explored Extracellular Proteome of Aero-Terrestrial Microalgae Provides Clues on Different Mechanisms of Desiccation Tolerance in Non-Model Organisms.</title>
        <authorList>
            <person name="Gonzalez-Hourcade M."/>
            <person name="Del Campo E.M."/>
            <person name="Casano L.M."/>
        </authorList>
    </citation>
    <scope>NUCLEOTIDE SEQUENCE</scope>
    <source>
        <strain evidence="3">TR9</strain>
    </source>
</reference>